<dbReference type="Gene3D" id="3.20.20.80">
    <property type="entry name" value="Glycosidases"/>
    <property type="match status" value="1"/>
</dbReference>
<dbReference type="Proteomes" id="UP000315060">
    <property type="component" value="Unassembled WGS sequence"/>
</dbReference>
<evidence type="ECO:0000313" key="3">
    <source>
        <dbReference type="EMBL" id="CKJ32352.1"/>
    </source>
</evidence>
<dbReference type="PANTHER" id="PTHR34135">
    <property type="entry name" value="LYSOZYME"/>
    <property type="match status" value="1"/>
</dbReference>
<sequence length="266" mass="30080">MRKQIHPLILFSFLGIMMFILIINRPLNDNQSFKTKSNIAQIEAQALKHLDKPIIDLSGWQRPEEINYDALSQNISGAIVRVHSGAQTTKENDASFINGIDKAYKSHITELQKRNVPVAVYAYVAGKSVQEMEKAAEVFYNAASPYSPSYYWLDVEDKTMSNMNEGVENFRAKLASLGAKNIGIYVGVYFMEEHSIDTGKFTSVWIPSYGSDSGFFESSPKTDLDYDIHQYTSKGKIAGFDHDLDINVISPLKNKEETFRKLFLKP</sequence>
<organism evidence="3 7">
    <name type="scientific">Streptococcus pneumoniae</name>
    <dbReference type="NCBI Taxonomy" id="1313"/>
    <lineage>
        <taxon>Bacteria</taxon>
        <taxon>Bacillati</taxon>
        <taxon>Bacillota</taxon>
        <taxon>Bacilli</taxon>
        <taxon>Lactobacillales</taxon>
        <taxon>Streptococcaceae</taxon>
        <taxon>Streptococcus</taxon>
    </lineage>
</organism>
<dbReference type="PROSITE" id="PS51904">
    <property type="entry name" value="GLYCOSYL_HYDROL_F25_2"/>
    <property type="match status" value="1"/>
</dbReference>
<dbReference type="SUPFAM" id="SSF51445">
    <property type="entry name" value="(Trans)glycosidases"/>
    <property type="match status" value="1"/>
</dbReference>
<dbReference type="InterPro" id="IPR017853">
    <property type="entry name" value="GH"/>
</dbReference>
<keyword evidence="5" id="KW-0378">Hydrolase</keyword>
<evidence type="ECO:0000256" key="1">
    <source>
        <dbReference type="ARBA" id="ARBA00010646"/>
    </source>
</evidence>
<reference evidence="3 7" key="2">
    <citation type="submission" date="2015-03" db="EMBL/GenBank/DDBJ databases">
        <authorList>
            <consortium name="Pathogen Informatics"/>
            <person name="Murphy D."/>
        </authorList>
    </citation>
    <scope>NUCLEOTIDE SEQUENCE [LARGE SCALE GENOMIC DNA]</scope>
    <source>
        <strain evidence="3 7">0310</strain>
    </source>
</reference>
<dbReference type="AlphaFoldDB" id="A0A064C4V9"/>
<reference evidence="4 8" key="1">
    <citation type="submission" date="2015-03" db="EMBL/GenBank/DDBJ databases">
        <authorList>
            <person name="Murphy D."/>
        </authorList>
    </citation>
    <scope>NUCLEOTIDE SEQUENCE [LARGE SCALE GENOMIC DNA]</scope>
    <source>
        <strain evidence="4 8">SMRU1708</strain>
    </source>
</reference>
<dbReference type="RefSeq" id="WP_016397916.1">
    <property type="nucleotide sequence ID" value="NZ_CKGN01000006.1"/>
</dbReference>
<dbReference type="PANTHER" id="PTHR34135:SF1">
    <property type="entry name" value="GLYCOSYL HYDROLASE FAMILY 25"/>
    <property type="match status" value="1"/>
</dbReference>
<dbReference type="Pfam" id="PF01183">
    <property type="entry name" value="Glyco_hydro_25"/>
    <property type="match status" value="1"/>
</dbReference>
<evidence type="ECO:0000313" key="10">
    <source>
        <dbReference type="Proteomes" id="UP000318940"/>
    </source>
</evidence>
<gene>
    <name evidence="6" type="ORF">AZJ28_08075</name>
    <name evidence="5" type="ORF">AZK02_07065</name>
    <name evidence="4" type="ORF">ERS021218_01400</name>
    <name evidence="3" type="ORF">ERS096071_02060</name>
</gene>
<evidence type="ECO:0000313" key="5">
    <source>
        <dbReference type="EMBL" id="TVW26662.1"/>
    </source>
</evidence>
<dbReference type="GO" id="GO:0003796">
    <property type="term" value="F:lysozyme activity"/>
    <property type="evidence" value="ECO:0007669"/>
    <property type="project" value="InterPro"/>
</dbReference>
<dbReference type="EMBL" id="CRVC01000017">
    <property type="protein sequence ID" value="COR69161.1"/>
    <property type="molecule type" value="Genomic_DNA"/>
</dbReference>
<dbReference type="GO" id="GO:0016998">
    <property type="term" value="P:cell wall macromolecule catabolic process"/>
    <property type="evidence" value="ECO:0007669"/>
    <property type="project" value="InterPro"/>
</dbReference>
<dbReference type="PATRIC" id="fig|1313.5270.peg.1521"/>
<evidence type="ECO:0000313" key="9">
    <source>
        <dbReference type="Proteomes" id="UP000315060"/>
    </source>
</evidence>
<evidence type="ECO:0000313" key="6">
    <source>
        <dbReference type="EMBL" id="TVX69001.1"/>
    </source>
</evidence>
<proteinExistence type="inferred from homology"/>
<dbReference type="GO" id="GO:0009253">
    <property type="term" value="P:peptidoglycan catabolic process"/>
    <property type="evidence" value="ECO:0007669"/>
    <property type="project" value="InterPro"/>
</dbReference>
<accession>A0A064C4V9</accession>
<protein>
    <submittedName>
        <fullName evidence="5">Glycosyl hydrolase 25 family protein</fullName>
    </submittedName>
    <submittedName>
        <fullName evidence="3">Lysozyme</fullName>
    </submittedName>
</protein>
<feature type="transmembrane region" description="Helical" evidence="2">
    <location>
        <begin position="7"/>
        <end position="27"/>
    </location>
</feature>
<keyword evidence="2" id="KW-0472">Membrane</keyword>
<dbReference type="Proteomes" id="UP000318940">
    <property type="component" value="Unassembled WGS sequence"/>
</dbReference>
<dbReference type="GO" id="GO:0016052">
    <property type="term" value="P:carbohydrate catabolic process"/>
    <property type="evidence" value="ECO:0007669"/>
    <property type="project" value="TreeGrafter"/>
</dbReference>
<evidence type="ECO:0000313" key="4">
    <source>
        <dbReference type="EMBL" id="COR69161.1"/>
    </source>
</evidence>
<dbReference type="EMBL" id="VMVH01000062">
    <property type="protein sequence ID" value="TVW26662.1"/>
    <property type="molecule type" value="Genomic_DNA"/>
</dbReference>
<dbReference type="EMBL" id="VMYC01000136">
    <property type="protein sequence ID" value="TVX69001.1"/>
    <property type="molecule type" value="Genomic_DNA"/>
</dbReference>
<evidence type="ECO:0000313" key="8">
    <source>
        <dbReference type="Proteomes" id="UP000046095"/>
    </source>
</evidence>
<evidence type="ECO:0000313" key="7">
    <source>
        <dbReference type="Proteomes" id="UP000045541"/>
    </source>
</evidence>
<keyword evidence="2" id="KW-0812">Transmembrane</keyword>
<evidence type="ECO:0000256" key="2">
    <source>
        <dbReference type="SAM" id="Phobius"/>
    </source>
</evidence>
<dbReference type="Proteomes" id="UP000046095">
    <property type="component" value="Unassembled WGS sequence"/>
</dbReference>
<dbReference type="InterPro" id="IPR002053">
    <property type="entry name" value="Glyco_hydro_25"/>
</dbReference>
<dbReference type="FunFam" id="3.20.20.80:FF:000183">
    <property type="entry name" value="Glycosyl hydrolase family 25"/>
    <property type="match status" value="1"/>
</dbReference>
<name>A0A064C4V9_STREE</name>
<reference evidence="9 10" key="3">
    <citation type="submission" date="2019-07" db="EMBL/GenBank/DDBJ databases">
        <authorList>
            <person name="Mohale T."/>
        </authorList>
    </citation>
    <scope>NUCLEOTIDE SEQUENCE [LARGE SCALE GENOMIC DNA]</scope>
    <source>
        <strain evidence="5 10">NTPn 189</strain>
        <strain evidence="6 9">NTPn 59</strain>
    </source>
</reference>
<dbReference type="EMBL" id="CMWB01000056">
    <property type="protein sequence ID" value="CKJ32352.1"/>
    <property type="molecule type" value="Genomic_DNA"/>
</dbReference>
<comment type="similarity">
    <text evidence="1">Belongs to the glycosyl hydrolase 25 family.</text>
</comment>
<dbReference type="Proteomes" id="UP000045541">
    <property type="component" value="Unassembled WGS sequence"/>
</dbReference>
<keyword evidence="2" id="KW-1133">Transmembrane helix</keyword>